<gene>
    <name evidence="1" type="ORF">WI372_17115</name>
</gene>
<dbReference type="EMBL" id="JBBHLI010000014">
    <property type="protein sequence ID" value="MEK9502719.1"/>
    <property type="molecule type" value="Genomic_DNA"/>
</dbReference>
<dbReference type="RefSeq" id="WP_405283619.1">
    <property type="nucleotide sequence ID" value="NZ_CP144380.1"/>
</dbReference>
<accession>A0ABU9EDD6</accession>
<protein>
    <submittedName>
        <fullName evidence="1">Uncharacterized protein</fullName>
    </submittedName>
</protein>
<evidence type="ECO:0000313" key="1">
    <source>
        <dbReference type="EMBL" id="MEK9502719.1"/>
    </source>
</evidence>
<evidence type="ECO:0000313" key="2">
    <source>
        <dbReference type="Proteomes" id="UP001484239"/>
    </source>
</evidence>
<dbReference type="Proteomes" id="UP001484239">
    <property type="component" value="Unassembled WGS sequence"/>
</dbReference>
<reference evidence="1 2" key="1">
    <citation type="submission" date="2024-02" db="EMBL/GenBank/DDBJ databases">
        <title>A novel Gemmatimonadota bacterium.</title>
        <authorList>
            <person name="Du Z.-J."/>
            <person name="Ye Y.-Q."/>
        </authorList>
    </citation>
    <scope>NUCLEOTIDE SEQUENCE [LARGE SCALE GENOMIC DNA]</scope>
    <source>
        <strain evidence="1 2">DH-20</strain>
    </source>
</reference>
<organism evidence="1 2">
    <name type="scientific">Gaopeijia maritima</name>
    <dbReference type="NCBI Taxonomy" id="3119007"/>
    <lineage>
        <taxon>Bacteria</taxon>
        <taxon>Pseudomonadati</taxon>
        <taxon>Gemmatimonadota</taxon>
        <taxon>Longimicrobiia</taxon>
        <taxon>Gaopeijiales</taxon>
        <taxon>Gaopeijiaceae</taxon>
        <taxon>Gaopeijia</taxon>
    </lineage>
</organism>
<proteinExistence type="predicted"/>
<name>A0ABU9EDD6_9BACT</name>
<comment type="caution">
    <text evidence="1">The sequence shown here is derived from an EMBL/GenBank/DDBJ whole genome shotgun (WGS) entry which is preliminary data.</text>
</comment>
<keyword evidence="2" id="KW-1185">Reference proteome</keyword>
<sequence>MNAFLTRSESLWRDWLDGRVPPLAPPVASLFDLDAMPEPWLDFEAGAKPLVVLTTNPGGTMDHQRRSSILRGDGPVQADMSYARAAQVLAAHYREVLAGTSAGRRIRSLLAVAHEAGYDGVLQAECIPWHSADLPNKARLLGLLPREPHLVAYLRDLRSFLGPRPVLAVSAVSSRVDLADREAPLSPWLELQADLLGIDPRRAERHALVQKGARVTATALVDRSSAEPKALVLMMGSNNLPGAEGTGRLVEALRAGGS</sequence>